<keyword evidence="8" id="KW-1185">Reference proteome</keyword>
<gene>
    <name evidence="7" type="primary">malA</name>
    <name evidence="7" type="ORF">PES01_35830</name>
</gene>
<dbReference type="Pfam" id="PF07715">
    <property type="entry name" value="Plug"/>
    <property type="match status" value="1"/>
</dbReference>
<dbReference type="Gene3D" id="2.170.130.10">
    <property type="entry name" value="TonB-dependent receptor, plug domain"/>
    <property type="match status" value="1"/>
</dbReference>
<proteinExistence type="predicted"/>
<evidence type="ECO:0000256" key="1">
    <source>
        <dbReference type="ARBA" id="ARBA00004442"/>
    </source>
</evidence>
<feature type="chain" id="PRO_5022109182" evidence="5">
    <location>
        <begin position="49"/>
        <end position="1015"/>
    </location>
</feature>
<dbReference type="SUPFAM" id="SSF56935">
    <property type="entry name" value="Porins"/>
    <property type="match status" value="1"/>
</dbReference>
<dbReference type="PANTHER" id="PTHR40980">
    <property type="entry name" value="PLUG DOMAIN-CONTAINING PROTEIN"/>
    <property type="match status" value="1"/>
</dbReference>
<evidence type="ECO:0000313" key="8">
    <source>
        <dbReference type="Proteomes" id="UP000321419"/>
    </source>
</evidence>
<evidence type="ECO:0000313" key="7">
    <source>
        <dbReference type="EMBL" id="GEK56738.1"/>
    </source>
</evidence>
<evidence type="ECO:0000256" key="3">
    <source>
        <dbReference type="ARBA" id="ARBA00023237"/>
    </source>
</evidence>
<dbReference type="PANTHER" id="PTHR40980:SF3">
    <property type="entry name" value="TONB-DEPENDENT RECEPTOR-LIKE BETA-BARREL DOMAIN-CONTAINING PROTEIN"/>
    <property type="match status" value="1"/>
</dbReference>
<evidence type="ECO:0000256" key="2">
    <source>
        <dbReference type="ARBA" id="ARBA00023136"/>
    </source>
</evidence>
<comment type="caution">
    <text evidence="7">The sequence shown here is derived from an EMBL/GenBank/DDBJ whole genome shotgun (WGS) entry which is preliminary data.</text>
</comment>
<feature type="region of interest" description="Disordered" evidence="4">
    <location>
        <begin position="290"/>
        <end position="336"/>
    </location>
</feature>
<dbReference type="InterPro" id="IPR010104">
    <property type="entry name" value="TonB_rcpt_bac"/>
</dbReference>
<dbReference type="OrthoDB" id="8727862at2"/>
<feature type="domain" description="TonB-dependent receptor plug" evidence="6">
    <location>
        <begin position="82"/>
        <end position="186"/>
    </location>
</feature>
<keyword evidence="2" id="KW-0472">Membrane</keyword>
<protein>
    <submittedName>
        <fullName evidence="7">TonB-dependent receptor</fullName>
    </submittedName>
</protein>
<dbReference type="RefSeq" id="WP_089348091.1">
    <property type="nucleotide sequence ID" value="NZ_BJUM01000050.1"/>
</dbReference>
<dbReference type="Gene3D" id="2.40.170.20">
    <property type="entry name" value="TonB-dependent receptor, beta-barrel domain"/>
    <property type="match status" value="1"/>
</dbReference>
<dbReference type="EMBL" id="BJUM01000050">
    <property type="protein sequence ID" value="GEK56738.1"/>
    <property type="molecule type" value="Genomic_DNA"/>
</dbReference>
<reference evidence="7 8" key="1">
    <citation type="submission" date="2019-07" db="EMBL/GenBank/DDBJ databases">
        <title>Whole genome shotgun sequence of Pseudoalteromonas espejiana NBRC 102222.</title>
        <authorList>
            <person name="Hosoyama A."/>
            <person name="Uohara A."/>
            <person name="Ohji S."/>
            <person name="Ichikawa N."/>
        </authorList>
    </citation>
    <scope>NUCLEOTIDE SEQUENCE [LARGE SCALE GENOMIC DNA]</scope>
    <source>
        <strain evidence="7 8">NBRC 102222</strain>
    </source>
</reference>
<evidence type="ECO:0000259" key="6">
    <source>
        <dbReference type="Pfam" id="PF07715"/>
    </source>
</evidence>
<dbReference type="InterPro" id="IPR036942">
    <property type="entry name" value="Beta-barrel_TonB_sf"/>
</dbReference>
<dbReference type="AlphaFoldDB" id="A0A510Y0C8"/>
<evidence type="ECO:0000256" key="5">
    <source>
        <dbReference type="SAM" id="SignalP"/>
    </source>
</evidence>
<keyword evidence="5" id="KW-0732">Signal</keyword>
<comment type="subcellular location">
    <subcellularLocation>
        <location evidence="1">Cell outer membrane</location>
    </subcellularLocation>
</comment>
<dbReference type="NCBIfam" id="TIGR01782">
    <property type="entry name" value="TonB-Xanth-Caul"/>
    <property type="match status" value="1"/>
</dbReference>
<feature type="signal peptide" evidence="5">
    <location>
        <begin position="1"/>
        <end position="48"/>
    </location>
</feature>
<dbReference type="InterPro" id="IPR012910">
    <property type="entry name" value="Plug_dom"/>
</dbReference>
<organism evidence="7 8">
    <name type="scientific">Pseudoalteromonas espejiana</name>
    <dbReference type="NCBI Taxonomy" id="28107"/>
    <lineage>
        <taxon>Bacteria</taxon>
        <taxon>Pseudomonadati</taxon>
        <taxon>Pseudomonadota</taxon>
        <taxon>Gammaproteobacteria</taxon>
        <taxon>Alteromonadales</taxon>
        <taxon>Pseudoalteromonadaceae</taxon>
        <taxon>Pseudoalteromonas</taxon>
    </lineage>
</organism>
<keyword evidence="3" id="KW-0998">Cell outer membrane</keyword>
<feature type="compositionally biased region" description="Polar residues" evidence="4">
    <location>
        <begin position="299"/>
        <end position="308"/>
    </location>
</feature>
<evidence type="ECO:0000256" key="4">
    <source>
        <dbReference type="SAM" id="MobiDB-lite"/>
    </source>
</evidence>
<dbReference type="InterPro" id="IPR037066">
    <property type="entry name" value="Plug_dom_sf"/>
</dbReference>
<keyword evidence="7" id="KW-0675">Receptor</keyword>
<dbReference type="Proteomes" id="UP000321419">
    <property type="component" value="Unassembled WGS sequence"/>
</dbReference>
<dbReference type="GO" id="GO:0009279">
    <property type="term" value="C:cell outer membrane"/>
    <property type="evidence" value="ECO:0007669"/>
    <property type="project" value="UniProtKB-SubCell"/>
</dbReference>
<accession>A0A510Y0C8</accession>
<name>A0A510Y0C8_9GAMM</name>
<sequence>MSLKMDHRHKITTNNSVRTHFALSPAAKLIRASLLAGMAGSLSFNAYAQQEAQEKVTEVEQDVEIISVTGTRRTIQDQIAIKREATTVVDGLSAEDIGDLPALSIGEALESITGAASHRENGGATEITIRGLGPFLSATHINGREATNGSGDRSVNFSQFPSELVKKIAIYKTQDASMIEGGVAGVIALETVSPLDYGKQRVQGEVKLNYNPDESNVENSLQSDTGYRGTFSYVDQFEFDNGQAIGVSFGVQRQDISQPEAEYRSSSPSGSSLWACLNDPTNTNEGFYRSSAGDCEDQVNGSNNQGYQTAIDPETGKAESDGTPYAWTGSSRSYRQNETSDERDAIFFAMQYQPSSEWDINFDAQISDRTQKEARHDLIFLQKRATPGLTGPTLVTNDVGGILHWEGEERIESAGEQFSREENYQGYGINIEHTLTDRLTVNLDLAYSKTEREELQISNRGRTADRNLFSWDMGDEIPHFTLTDFDVTDISNFTDSLRTRLDRENVRENEVKSARIDFNYALEGDVFTSIEGGIRASELSFIQFGGSQGNGSRNEYTIGDDSALEILQGCQIDFPESDFLSSVSDGNLVTNVDSSGNVIESGTGSSWATYDNVCFSQAVAATDSDYTGEFGYPDVEYENAGTIDVTEKTTSVYLMANYDTEMFGKFIRGNFGLRIVDTDVTSVGFRTNYTVDVDETTGAVTLETGDTLERTKSGGGYTKYLPSFNLVVDYSENILFRAGIYRGMSRADPSDLGYDRDFVTDDQSVALSLSDLLTVDGSGNPDTQPLMSWNYDLAFEWYPNEDSILALSLYYKQFQGGFQQQTVIEDYVVGGETVSLPVTNSVTTDDDSEILGLEASFSYRWDNGIGVKFGYNYADTDFEFQDSLYGDTFITDVDGNTTQITDGIIEPGSVPGFSEHVFSSQLYYQIGDFDTAVIYKYRSEYFQPYTSNGTRLRYVDAVGVWEMRASYKINEHFRIKAEAINLFSAPKSQDFFVEDNLGEVNDYGPRLFLGMSFKL</sequence>